<organism evidence="2 3">
    <name type="scientific">Halteria grandinella</name>
    <dbReference type="NCBI Taxonomy" id="5974"/>
    <lineage>
        <taxon>Eukaryota</taxon>
        <taxon>Sar</taxon>
        <taxon>Alveolata</taxon>
        <taxon>Ciliophora</taxon>
        <taxon>Intramacronucleata</taxon>
        <taxon>Spirotrichea</taxon>
        <taxon>Stichotrichia</taxon>
        <taxon>Sporadotrichida</taxon>
        <taxon>Halteriidae</taxon>
        <taxon>Halteria</taxon>
    </lineage>
</organism>
<reference evidence="2" key="1">
    <citation type="submission" date="2019-06" db="EMBL/GenBank/DDBJ databases">
        <authorList>
            <person name="Zheng W."/>
        </authorList>
    </citation>
    <scope>NUCLEOTIDE SEQUENCE</scope>
    <source>
        <strain evidence="2">QDHG01</strain>
    </source>
</reference>
<keyword evidence="3" id="KW-1185">Reference proteome</keyword>
<dbReference type="AlphaFoldDB" id="A0A8J8NPT2"/>
<dbReference type="EMBL" id="RRYP01010815">
    <property type="protein sequence ID" value="TNV78144.1"/>
    <property type="molecule type" value="Genomic_DNA"/>
</dbReference>
<evidence type="ECO:0000313" key="3">
    <source>
        <dbReference type="Proteomes" id="UP000785679"/>
    </source>
</evidence>
<gene>
    <name evidence="2" type="ORF">FGO68_gene10320</name>
</gene>
<sequence length="149" mass="17315">MSMLLHFDKERDRDGGYSDKKGLFHENEEGQLLTEDGDFKDQALQNHLYDDILFEHSSQNSEKSLEEPQDLTQLTVLEPRISSKDTHPLEPFQTQSRPPCKVRSVKKKPKSLREMLQQALVTGDSRDFIKLQRLYKTITMPVNKAQQDL</sequence>
<protein>
    <submittedName>
        <fullName evidence="2">Uncharacterized protein</fullName>
    </submittedName>
</protein>
<proteinExistence type="predicted"/>
<dbReference type="Proteomes" id="UP000785679">
    <property type="component" value="Unassembled WGS sequence"/>
</dbReference>
<feature type="region of interest" description="Disordered" evidence="1">
    <location>
        <begin position="59"/>
        <end position="108"/>
    </location>
</feature>
<evidence type="ECO:0000256" key="1">
    <source>
        <dbReference type="SAM" id="MobiDB-lite"/>
    </source>
</evidence>
<accession>A0A8J8NPT2</accession>
<evidence type="ECO:0000313" key="2">
    <source>
        <dbReference type="EMBL" id="TNV78144.1"/>
    </source>
</evidence>
<name>A0A8J8NPT2_HALGN</name>
<comment type="caution">
    <text evidence="2">The sequence shown here is derived from an EMBL/GenBank/DDBJ whole genome shotgun (WGS) entry which is preliminary data.</text>
</comment>
<feature type="region of interest" description="Disordered" evidence="1">
    <location>
        <begin position="1"/>
        <end position="23"/>
    </location>
</feature>